<dbReference type="SUPFAM" id="SSF140741">
    <property type="entry name" value="RUN domain-like"/>
    <property type="match status" value="1"/>
</dbReference>
<dbReference type="InterPro" id="IPR037213">
    <property type="entry name" value="Run_dom_sf"/>
</dbReference>
<dbReference type="PANTHER" id="PTHR47194:SF3">
    <property type="entry name" value="SORTING NEXIN 29"/>
    <property type="match status" value="1"/>
</dbReference>
<feature type="domain" description="PX" evidence="3">
    <location>
        <begin position="487"/>
        <end position="606"/>
    </location>
</feature>
<dbReference type="GO" id="GO:0035091">
    <property type="term" value="F:phosphatidylinositol binding"/>
    <property type="evidence" value="ECO:0007669"/>
    <property type="project" value="InterPro"/>
</dbReference>
<evidence type="ECO:0000313" key="5">
    <source>
        <dbReference type="Proteomes" id="UP000192223"/>
    </source>
</evidence>
<dbReference type="KEGG" id="apln:108737865"/>
<feature type="compositionally biased region" description="Polar residues" evidence="2">
    <location>
        <begin position="616"/>
        <end position="626"/>
    </location>
</feature>
<feature type="coiled-coil region" evidence="1">
    <location>
        <begin position="360"/>
        <end position="394"/>
    </location>
</feature>
<feature type="compositionally biased region" description="Basic and acidic residues" evidence="2">
    <location>
        <begin position="602"/>
        <end position="614"/>
    </location>
</feature>
<dbReference type="Pfam" id="PF00787">
    <property type="entry name" value="PX"/>
    <property type="match status" value="1"/>
</dbReference>
<dbReference type="Pfam" id="PF02759">
    <property type="entry name" value="RUN"/>
    <property type="match status" value="1"/>
</dbReference>
<dbReference type="RefSeq" id="XP_018326503.1">
    <property type="nucleotide sequence ID" value="XM_018471001.2"/>
</dbReference>
<proteinExistence type="predicted"/>
<keyword evidence="5" id="KW-1185">Reference proteome</keyword>
<sequence>MSFKVMSAIIPAPDTTKLEDSSKIFNQLLDCVQQCQRRFGGKAELATDFDSCVVSLCLTLEAVLLHGLKNKPVDIEKTSTLKQVSDIISSSLNLTNENISFWPFVKKHLTKHEIERYEFLSHIWTDCGRGRAWLRSSLNERSLERYFYSFVNDKDLLKKYYCEGALLRDEEKSNLLPNMAAGLCSILFAISINKPDLNSGVQLSIRRVKEKSEPIIEVPVPVGKSHRRNRKVAKQIILFDEEDSSAVSTSVPSSCESFTSSEINSVIKMAESQSEVVEESQIRNNDPHTQKEKPKHRVSIESIRTSEQYVVDGTLTPVEQTNIGELTPISVERNEIDSPDTSDNIIEVPTDISAVLTAVENKNKEEIKKLQSKIETLTKEKQTLQEQLKNYVSAIMLNDTDGNILKDIKELKISEESTNLPDYKNEAKLFEQKLIQVAEMHAELMDFNVRLQTSLNQKDTLLDRLKRELEELRGPVPADELGEEVRNCVNVWIPSAFLTGSGSDAHHVYQIFLRAGNDEWNIYRRYAQFYNLHCDLKKVDPIVATFDFPPKKSIGKKDSTLVENRRKRLQTYLRKVLAHWPELSHCNSRYLLEQHLPFFKDKTNDDKNKNEGRRSVFSSRKNTPMTADSHYTGL</sequence>
<dbReference type="Gene3D" id="3.30.1520.10">
    <property type="entry name" value="Phox-like domain"/>
    <property type="match status" value="1"/>
</dbReference>
<dbReference type="InParanoid" id="A0A1W4X278"/>
<dbReference type="SUPFAM" id="SSF64268">
    <property type="entry name" value="PX domain"/>
    <property type="match status" value="1"/>
</dbReference>
<dbReference type="AlphaFoldDB" id="A0A1W4X278"/>
<dbReference type="OrthoDB" id="93876at2759"/>
<feature type="domain" description="RUN" evidence="4">
    <location>
        <begin position="47"/>
        <end position="195"/>
    </location>
</feature>
<evidence type="ECO:0000256" key="1">
    <source>
        <dbReference type="SAM" id="Coils"/>
    </source>
</evidence>
<dbReference type="InterPro" id="IPR036871">
    <property type="entry name" value="PX_dom_sf"/>
</dbReference>
<dbReference type="SMART" id="SM00312">
    <property type="entry name" value="PX"/>
    <property type="match status" value="1"/>
</dbReference>
<evidence type="ECO:0000259" key="4">
    <source>
        <dbReference type="PROSITE" id="PS50826"/>
    </source>
</evidence>
<dbReference type="GeneID" id="108737865"/>
<feature type="region of interest" description="Disordered" evidence="2">
    <location>
        <begin position="602"/>
        <end position="634"/>
    </location>
</feature>
<dbReference type="PROSITE" id="PS50826">
    <property type="entry name" value="RUN"/>
    <property type="match status" value="1"/>
</dbReference>
<dbReference type="CDD" id="cd07277">
    <property type="entry name" value="PX_RUN"/>
    <property type="match status" value="1"/>
</dbReference>
<dbReference type="InterPro" id="IPR047329">
    <property type="entry name" value="RUN_SNX29"/>
</dbReference>
<dbReference type="Gene3D" id="1.20.58.900">
    <property type="match status" value="1"/>
</dbReference>
<dbReference type="InterPro" id="IPR004012">
    <property type="entry name" value="Run_dom"/>
</dbReference>
<dbReference type="PANTHER" id="PTHR47194">
    <property type="entry name" value="SORTING NEXIN-29-RELATED"/>
    <property type="match status" value="1"/>
</dbReference>
<feature type="region of interest" description="Disordered" evidence="2">
    <location>
        <begin position="276"/>
        <end position="298"/>
    </location>
</feature>
<name>A0A1W4X278_AGRPL</name>
<evidence type="ECO:0000256" key="2">
    <source>
        <dbReference type="SAM" id="MobiDB-lite"/>
    </source>
</evidence>
<dbReference type="FunCoup" id="A0A1W4X278">
    <property type="interactions" value="144"/>
</dbReference>
<dbReference type="SMART" id="SM00593">
    <property type="entry name" value="RUN"/>
    <property type="match status" value="1"/>
</dbReference>
<dbReference type="STRING" id="224129.A0A1W4X278"/>
<dbReference type="PROSITE" id="PS50195">
    <property type="entry name" value="PX"/>
    <property type="match status" value="1"/>
</dbReference>
<dbReference type="CDD" id="cd17689">
    <property type="entry name" value="RUN_SNX29"/>
    <property type="match status" value="1"/>
</dbReference>
<keyword evidence="1" id="KW-0175">Coiled coil</keyword>
<dbReference type="Proteomes" id="UP000192223">
    <property type="component" value="Unplaced"/>
</dbReference>
<reference evidence="6" key="1">
    <citation type="submission" date="2025-08" db="UniProtKB">
        <authorList>
            <consortium name="RefSeq"/>
        </authorList>
    </citation>
    <scope>IDENTIFICATION</scope>
    <source>
        <tissue evidence="6">Entire body</tissue>
    </source>
</reference>
<evidence type="ECO:0000313" key="6">
    <source>
        <dbReference type="RefSeq" id="XP_018326503.1"/>
    </source>
</evidence>
<protein>
    <submittedName>
        <fullName evidence="6">Sorting nexin-29 isoform X1</fullName>
    </submittedName>
</protein>
<gene>
    <name evidence="6" type="primary">LOC108737865</name>
</gene>
<accession>A0A1W4X278</accession>
<evidence type="ECO:0000259" key="3">
    <source>
        <dbReference type="PROSITE" id="PS50195"/>
    </source>
</evidence>
<dbReference type="InterPro" id="IPR001683">
    <property type="entry name" value="PX_dom"/>
</dbReference>
<dbReference type="InterPro" id="IPR037916">
    <property type="entry name" value="SNX29_PX"/>
</dbReference>
<organism evidence="5 6">
    <name type="scientific">Agrilus planipennis</name>
    <name type="common">Emerald ash borer</name>
    <name type="synonym">Agrilus marcopoli</name>
    <dbReference type="NCBI Taxonomy" id="224129"/>
    <lineage>
        <taxon>Eukaryota</taxon>
        <taxon>Metazoa</taxon>
        <taxon>Ecdysozoa</taxon>
        <taxon>Arthropoda</taxon>
        <taxon>Hexapoda</taxon>
        <taxon>Insecta</taxon>
        <taxon>Pterygota</taxon>
        <taxon>Neoptera</taxon>
        <taxon>Endopterygota</taxon>
        <taxon>Coleoptera</taxon>
        <taxon>Polyphaga</taxon>
        <taxon>Elateriformia</taxon>
        <taxon>Buprestoidea</taxon>
        <taxon>Buprestidae</taxon>
        <taxon>Agrilinae</taxon>
        <taxon>Agrilus</taxon>
    </lineage>
</organism>